<keyword evidence="1" id="KW-0732">Signal</keyword>
<evidence type="ECO:0000313" key="4">
    <source>
        <dbReference type="Proteomes" id="UP000664096"/>
    </source>
</evidence>
<dbReference type="Proteomes" id="UP000664096">
    <property type="component" value="Unassembled WGS sequence"/>
</dbReference>
<dbReference type="InterPro" id="IPR015168">
    <property type="entry name" value="SsuA/THI5"/>
</dbReference>
<sequence length="336" mass="36827">MNLSKTLGIATLALMASTSAQALEKVSFGTNWVAQAEHGGYYQAVADGTYADCGLEVEIKPGGPQANNRILLPVGKIDFLMGGNMLQAFSAVEQDIPTTVVAAHFQKEPQILMTHPGEGLDTWESLKEIDLLLGKGGLNSFYQWMKAEFGFTDEQVKPYTYNSAPFLADKRIGQQGYVTSEPFAIETEGGFKPNIFLIADFGYDSYSTTVETRTELVETKPEVVQCFVDGSAIGWVNFLYGDNSKALELIKKDNPGMSDEQLAFSIEKMKEYGIVDSGDSLEKGIGAMTDERNKSFFDKMVKAGVVKPDVDYTKSYTLEFVNKGVGLDLKKKLLGN</sequence>
<evidence type="ECO:0000313" key="3">
    <source>
        <dbReference type="EMBL" id="MBN9671097.1"/>
    </source>
</evidence>
<proteinExistence type="predicted"/>
<feature type="signal peptide" evidence="1">
    <location>
        <begin position="1"/>
        <end position="22"/>
    </location>
</feature>
<evidence type="ECO:0000259" key="2">
    <source>
        <dbReference type="Pfam" id="PF09084"/>
    </source>
</evidence>
<dbReference type="SUPFAM" id="SSF53850">
    <property type="entry name" value="Periplasmic binding protein-like II"/>
    <property type="match status" value="1"/>
</dbReference>
<dbReference type="Gene3D" id="3.40.190.10">
    <property type="entry name" value="Periplasmic binding protein-like II"/>
    <property type="match status" value="2"/>
</dbReference>
<dbReference type="RefSeq" id="WP_207140956.1">
    <property type="nucleotide sequence ID" value="NZ_JAEKJZ010000002.1"/>
</dbReference>
<gene>
    <name evidence="3" type="ORF">JF539_12195</name>
</gene>
<dbReference type="Pfam" id="PF09084">
    <property type="entry name" value="NMT1"/>
    <property type="match status" value="1"/>
</dbReference>
<feature type="chain" id="PRO_5037276507" evidence="1">
    <location>
        <begin position="23"/>
        <end position="336"/>
    </location>
</feature>
<dbReference type="AlphaFoldDB" id="A0A939J3Z4"/>
<name>A0A939J3Z4_9HYPH</name>
<comment type="caution">
    <text evidence="3">The sequence shown here is derived from an EMBL/GenBank/DDBJ whole genome shotgun (WGS) entry which is preliminary data.</text>
</comment>
<dbReference type="InterPro" id="IPR027939">
    <property type="entry name" value="NMT1/THI5"/>
</dbReference>
<evidence type="ECO:0000256" key="1">
    <source>
        <dbReference type="SAM" id="SignalP"/>
    </source>
</evidence>
<dbReference type="EMBL" id="JAEKJZ010000002">
    <property type="protein sequence ID" value="MBN9671097.1"/>
    <property type="molecule type" value="Genomic_DNA"/>
</dbReference>
<dbReference type="PANTHER" id="PTHR31528:SF3">
    <property type="entry name" value="THIAMINE BIOSYNTHESIS PROTEIN HI_0357-RELATED"/>
    <property type="match status" value="1"/>
</dbReference>
<feature type="domain" description="SsuA/THI5-like" evidence="2">
    <location>
        <begin position="36"/>
        <end position="235"/>
    </location>
</feature>
<dbReference type="GO" id="GO:0009228">
    <property type="term" value="P:thiamine biosynthetic process"/>
    <property type="evidence" value="ECO:0007669"/>
    <property type="project" value="InterPro"/>
</dbReference>
<accession>A0A939J3Z4</accession>
<dbReference type="PANTHER" id="PTHR31528">
    <property type="entry name" value="4-AMINO-5-HYDROXYMETHYL-2-METHYLPYRIMIDINE PHOSPHATE SYNTHASE THI11-RELATED"/>
    <property type="match status" value="1"/>
</dbReference>
<reference evidence="3" key="1">
    <citation type="submission" date="2020-12" db="EMBL/GenBank/DDBJ databases">
        <title>Oil enriched cultivation method for isolating marine PHA-producing bacteria.</title>
        <authorList>
            <person name="Zheng W."/>
            <person name="Yu S."/>
            <person name="Huang Y."/>
        </authorList>
    </citation>
    <scope>NUCLEOTIDE SEQUENCE</scope>
    <source>
        <strain evidence="3">SY-2-12</strain>
    </source>
</reference>
<organism evidence="3 4">
    <name type="scientific">Roseibium aggregatum</name>
    <dbReference type="NCBI Taxonomy" id="187304"/>
    <lineage>
        <taxon>Bacteria</taxon>
        <taxon>Pseudomonadati</taxon>
        <taxon>Pseudomonadota</taxon>
        <taxon>Alphaproteobacteria</taxon>
        <taxon>Hyphomicrobiales</taxon>
        <taxon>Stappiaceae</taxon>
        <taxon>Roseibium</taxon>
    </lineage>
</organism>
<protein>
    <submittedName>
        <fullName evidence="3">ABC transporter substrate-binding protein</fullName>
    </submittedName>
</protein>